<dbReference type="Pfam" id="PF19875">
    <property type="entry name" value="DUF6348"/>
    <property type="match status" value="1"/>
</dbReference>
<keyword evidence="2" id="KW-1185">Reference proteome</keyword>
<dbReference type="Proteomes" id="UP000033651">
    <property type="component" value="Unassembled WGS sequence"/>
</dbReference>
<sequence length="215" mass="23681">MDRLIQNTLMDLFAEHGVGLEPDEDWLLTEGDDFPAIRGIWHEGNNGGLGRLDIDIVLDEERTIEESFGGIGAGKAGCRDALDSFARNDFHVVLAACWHVVNGKKLAVRELTAGAHRFAVYIGDFTLRGEDDAPMEIPEDGLSALEAAISTAPLTADIHWIRVFYGNTGDGKSQVEVLLDNEPWAAGHKAIASVEWPQHERYYSLRNFIALVPVD</sequence>
<evidence type="ECO:0000313" key="2">
    <source>
        <dbReference type="Proteomes" id="UP000033651"/>
    </source>
</evidence>
<reference evidence="1 2" key="1">
    <citation type="submission" date="2015-03" db="EMBL/GenBank/DDBJ databases">
        <title>Draft genome sequence of Luteibacter yeojuensis strain SU11.</title>
        <authorList>
            <person name="Sulaiman J."/>
            <person name="Priya K."/>
            <person name="Chan K.-G."/>
        </authorList>
    </citation>
    <scope>NUCLEOTIDE SEQUENCE [LARGE SCALE GENOMIC DNA]</scope>
    <source>
        <strain evidence="1 2">SU11</strain>
    </source>
</reference>
<dbReference type="AlphaFoldDB" id="A0A0F3KVD3"/>
<dbReference type="OrthoDB" id="9155428at2"/>
<dbReference type="EMBL" id="JZRB01000017">
    <property type="protein sequence ID" value="KJV35173.1"/>
    <property type="molecule type" value="Genomic_DNA"/>
</dbReference>
<gene>
    <name evidence="1" type="ORF">VI08_08815</name>
</gene>
<name>A0A0F3KVD3_9GAMM</name>
<dbReference type="InterPro" id="IPR045929">
    <property type="entry name" value="DUF6348"/>
</dbReference>
<accession>A0A0F3KVD3</accession>
<dbReference type="RefSeq" id="WP_045829212.1">
    <property type="nucleotide sequence ID" value="NZ_JZRB01000017.1"/>
</dbReference>
<dbReference type="PATRIC" id="fig|345309.4.peg.980"/>
<organism evidence="1 2">
    <name type="scientific">Luteibacter yeojuensis</name>
    <dbReference type="NCBI Taxonomy" id="345309"/>
    <lineage>
        <taxon>Bacteria</taxon>
        <taxon>Pseudomonadati</taxon>
        <taxon>Pseudomonadota</taxon>
        <taxon>Gammaproteobacteria</taxon>
        <taxon>Lysobacterales</taxon>
        <taxon>Rhodanobacteraceae</taxon>
        <taxon>Luteibacter</taxon>
    </lineage>
</organism>
<proteinExistence type="predicted"/>
<comment type="caution">
    <text evidence="1">The sequence shown here is derived from an EMBL/GenBank/DDBJ whole genome shotgun (WGS) entry which is preliminary data.</text>
</comment>
<evidence type="ECO:0000313" key="1">
    <source>
        <dbReference type="EMBL" id="KJV35173.1"/>
    </source>
</evidence>
<protein>
    <submittedName>
        <fullName evidence="1">Uncharacterized protein</fullName>
    </submittedName>
</protein>